<dbReference type="Pfam" id="PF13432">
    <property type="entry name" value="TPR_16"/>
    <property type="match status" value="1"/>
</dbReference>
<sequence>MLLLGAPLSARAAEATVAVVTPTAEEQARARFAEGNLAYDVGDFAKALKSFSEAYQLKPLPGFLFNMAQCHRQLGQFARAAFFYRRYLALVPDAPSAPSVRELVQEVEARAREQEARRQERERVEQDKQVQRARAEAAKAEAEAAAHRRAELEAEQRALELRTAQSLTSSVPQAQARVSAPWTRKWWVWAGAGAAAALVTTGVILATSGPDARPTSLGSVGHTR</sequence>
<organism evidence="3 4">
    <name type="scientific">Pyxidicoccus parkwayensis</name>
    <dbReference type="NCBI Taxonomy" id="2813578"/>
    <lineage>
        <taxon>Bacteria</taxon>
        <taxon>Pseudomonadati</taxon>
        <taxon>Myxococcota</taxon>
        <taxon>Myxococcia</taxon>
        <taxon>Myxococcales</taxon>
        <taxon>Cystobacterineae</taxon>
        <taxon>Myxococcaceae</taxon>
        <taxon>Pyxidicoccus</taxon>
    </lineage>
</organism>
<keyword evidence="2" id="KW-0175">Coiled coil</keyword>
<evidence type="ECO:0000256" key="2">
    <source>
        <dbReference type="SAM" id="Coils"/>
    </source>
</evidence>
<feature type="coiled-coil region" evidence="2">
    <location>
        <begin position="104"/>
        <end position="162"/>
    </location>
</feature>
<name>A0ABX7PDF4_9BACT</name>
<evidence type="ECO:0000313" key="3">
    <source>
        <dbReference type="EMBL" id="QSQ28380.1"/>
    </source>
</evidence>
<dbReference type="SMART" id="SM00028">
    <property type="entry name" value="TPR"/>
    <property type="match status" value="2"/>
</dbReference>
<dbReference type="Proteomes" id="UP000662747">
    <property type="component" value="Chromosome"/>
</dbReference>
<dbReference type="InterPro" id="IPR019734">
    <property type="entry name" value="TPR_rpt"/>
</dbReference>
<proteinExistence type="predicted"/>
<evidence type="ECO:0000313" key="4">
    <source>
        <dbReference type="Proteomes" id="UP000662747"/>
    </source>
</evidence>
<keyword evidence="4" id="KW-1185">Reference proteome</keyword>
<feature type="repeat" description="TPR" evidence="1">
    <location>
        <begin position="28"/>
        <end position="61"/>
    </location>
</feature>
<gene>
    <name evidence="3" type="ORF">JY651_34800</name>
</gene>
<accession>A0ABX7PDF4</accession>
<dbReference type="SUPFAM" id="SSF48452">
    <property type="entry name" value="TPR-like"/>
    <property type="match status" value="1"/>
</dbReference>
<keyword evidence="1" id="KW-0802">TPR repeat</keyword>
<protein>
    <submittedName>
        <fullName evidence="3">Tetratricopeptide repeat protein</fullName>
    </submittedName>
</protein>
<dbReference type="InterPro" id="IPR011990">
    <property type="entry name" value="TPR-like_helical_dom_sf"/>
</dbReference>
<dbReference type="EMBL" id="CP071090">
    <property type="protein sequence ID" value="QSQ28380.1"/>
    <property type="molecule type" value="Genomic_DNA"/>
</dbReference>
<dbReference type="PROSITE" id="PS50005">
    <property type="entry name" value="TPR"/>
    <property type="match status" value="1"/>
</dbReference>
<evidence type="ECO:0000256" key="1">
    <source>
        <dbReference type="PROSITE-ProRule" id="PRU00339"/>
    </source>
</evidence>
<dbReference type="Gene3D" id="1.25.40.10">
    <property type="entry name" value="Tetratricopeptide repeat domain"/>
    <property type="match status" value="1"/>
</dbReference>
<reference evidence="3 4" key="1">
    <citation type="submission" date="2021-02" db="EMBL/GenBank/DDBJ databases">
        <title>De Novo genome assembly of isolated myxobacteria.</title>
        <authorList>
            <person name="Stevens D.C."/>
        </authorList>
    </citation>
    <scope>NUCLEOTIDE SEQUENCE [LARGE SCALE GENOMIC DNA]</scope>
    <source>
        <strain evidence="4">SCPEA02</strain>
    </source>
</reference>